<reference evidence="2" key="1">
    <citation type="journal article" date="2019" name="Int. J. Syst. Evol. Microbiol.">
        <title>The Global Catalogue of Microorganisms (GCM) 10K type strain sequencing project: providing services to taxonomists for standard genome sequencing and annotation.</title>
        <authorList>
            <consortium name="The Broad Institute Genomics Platform"/>
            <consortium name="The Broad Institute Genome Sequencing Center for Infectious Disease"/>
            <person name="Wu L."/>
            <person name="Ma J."/>
        </authorList>
    </citation>
    <scope>NUCLEOTIDE SEQUENCE [LARGE SCALE GENOMIC DNA]</scope>
    <source>
        <strain evidence="2">CGMCC 4.7426</strain>
    </source>
</reference>
<evidence type="ECO:0000313" key="2">
    <source>
        <dbReference type="Proteomes" id="UP001595989"/>
    </source>
</evidence>
<dbReference type="RefSeq" id="WP_390298990.1">
    <property type="nucleotide sequence ID" value="NZ_JBHSFU010000014.1"/>
</dbReference>
<dbReference type="Gene3D" id="2.50.20.10">
    <property type="entry name" value="Lipoprotein localisation LolA/LolB/LppX"/>
    <property type="match status" value="1"/>
</dbReference>
<dbReference type="InterPro" id="IPR029046">
    <property type="entry name" value="LolA/LolB/LppX"/>
</dbReference>
<proteinExistence type="predicted"/>
<keyword evidence="2" id="KW-1185">Reference proteome</keyword>
<dbReference type="Proteomes" id="UP001595989">
    <property type="component" value="Unassembled WGS sequence"/>
</dbReference>
<dbReference type="PROSITE" id="PS51257">
    <property type="entry name" value="PROKAR_LIPOPROTEIN"/>
    <property type="match status" value="1"/>
</dbReference>
<protein>
    <submittedName>
        <fullName evidence="1">Outer membrane lipoprotein carrier protein LolA</fullName>
    </submittedName>
</protein>
<sequence length="339" mass="38458">MKKTFGIWVAVVFGLILILGACGEKSQEDVVNKLESKLESMNGYKAKAQMTMNTGQEDQKYNINVWHKKKDFYRVELMNDKDEKGKQIILKNEDGVFVLSPALNKSFKFQKEWPDNGSQPYLYQSLVSDVLKDKEATFKVGEKNYIFQTKTNYQSNNNLPYQEIYFDKKTYTPVMVKVLDKDKNSLIEVSFSDFNMNPSFKDDDFEMEKNMTSSISTDKPVSGDGKVEPFTVVFPLNLEGSELVAKKEVSLDNGQRVIMTFEGEKNFTLIEEKQDTLPAMSTPKMVEGEIVNLGHSIGALSDNTVEWTNNGVNFVLASDELTKDELIEVAKSVQGKEVK</sequence>
<comment type="caution">
    <text evidence="1">The sequence shown here is derived from an EMBL/GenBank/DDBJ whole genome shotgun (WGS) entry which is preliminary data.</text>
</comment>
<dbReference type="PANTHER" id="PTHR37507:SF2">
    <property type="entry name" value="SPORULATION PROTEIN YDCC"/>
    <property type="match status" value="1"/>
</dbReference>
<name>A0ABV9DM67_9BACI</name>
<dbReference type="SUPFAM" id="SSF89392">
    <property type="entry name" value="Prokaryotic lipoproteins and lipoprotein localization factors"/>
    <property type="match status" value="1"/>
</dbReference>
<evidence type="ECO:0000313" key="1">
    <source>
        <dbReference type="EMBL" id="MFC4559900.1"/>
    </source>
</evidence>
<dbReference type="EMBL" id="JBHSFU010000014">
    <property type="protein sequence ID" value="MFC4559900.1"/>
    <property type="molecule type" value="Genomic_DNA"/>
</dbReference>
<accession>A0ABV9DM67</accession>
<gene>
    <name evidence="1" type="ORF">ACFO3D_17195</name>
</gene>
<dbReference type="PANTHER" id="PTHR37507">
    <property type="entry name" value="SPORULATION PROTEIN YDCC"/>
    <property type="match status" value="1"/>
</dbReference>
<dbReference type="InterPro" id="IPR052944">
    <property type="entry name" value="Sporulation_related"/>
</dbReference>
<organism evidence="1 2">
    <name type="scientific">Virgibacillus kekensis</name>
    <dbReference type="NCBI Taxonomy" id="202261"/>
    <lineage>
        <taxon>Bacteria</taxon>
        <taxon>Bacillati</taxon>
        <taxon>Bacillota</taxon>
        <taxon>Bacilli</taxon>
        <taxon>Bacillales</taxon>
        <taxon>Bacillaceae</taxon>
        <taxon>Virgibacillus</taxon>
    </lineage>
</organism>
<keyword evidence="1" id="KW-0449">Lipoprotein</keyword>